<evidence type="ECO:0000256" key="4">
    <source>
        <dbReference type="ARBA" id="ARBA00022989"/>
    </source>
</evidence>
<comment type="caution">
    <text evidence="8">The sequence shown here is derived from an EMBL/GenBank/DDBJ whole genome shotgun (WGS) entry which is preliminary data.</text>
</comment>
<dbReference type="GO" id="GO:0070837">
    <property type="term" value="P:dehydroascorbic acid transport"/>
    <property type="evidence" value="ECO:0007669"/>
    <property type="project" value="TreeGrafter"/>
</dbReference>
<feature type="transmembrane region" description="Helical" evidence="6">
    <location>
        <begin position="99"/>
        <end position="118"/>
    </location>
</feature>
<dbReference type="PANTHER" id="PTHR23503">
    <property type="entry name" value="SOLUTE CARRIER FAMILY 2"/>
    <property type="match status" value="1"/>
</dbReference>
<reference evidence="8 10" key="1">
    <citation type="journal article" date="2014" name="Genome Biol. Evol.">
        <title>The genome of the myxosporean Thelohanellus kitauei shows adaptations to nutrient acquisition within its fish host.</title>
        <authorList>
            <person name="Yang Y."/>
            <person name="Xiong J."/>
            <person name="Zhou Z."/>
            <person name="Huo F."/>
            <person name="Miao W."/>
            <person name="Ran C."/>
            <person name="Liu Y."/>
            <person name="Zhang J."/>
            <person name="Feng J."/>
            <person name="Wang M."/>
            <person name="Wang M."/>
            <person name="Wang L."/>
            <person name="Yao B."/>
        </authorList>
    </citation>
    <scope>NUCLEOTIDE SEQUENCE [LARGE SCALE GENOMIC DNA]</scope>
    <source>
        <strain evidence="8">Wuqing</strain>
    </source>
</reference>
<keyword evidence="8" id="KW-0762">Sugar transport</keyword>
<keyword evidence="2" id="KW-0813">Transport</keyword>
<feature type="transmembrane region" description="Helical" evidence="6">
    <location>
        <begin position="74"/>
        <end position="93"/>
    </location>
</feature>
<dbReference type="Pfam" id="PF00083">
    <property type="entry name" value="Sugar_tr"/>
    <property type="match status" value="1"/>
</dbReference>
<dbReference type="InterPro" id="IPR005828">
    <property type="entry name" value="MFS_sugar_transport-like"/>
</dbReference>
<evidence type="ECO:0000256" key="6">
    <source>
        <dbReference type="SAM" id="Phobius"/>
    </source>
</evidence>
<dbReference type="OMA" id="ANSKMSM"/>
<protein>
    <submittedName>
        <fullName evidence="8">Solute carrier family 2, facilitated glucose transporter member 3</fullName>
    </submittedName>
</protein>
<dbReference type="EMBL" id="JWZT01004172">
    <property type="protein sequence ID" value="KII64601.1"/>
    <property type="molecule type" value="Genomic_DNA"/>
</dbReference>
<evidence type="ECO:0000256" key="5">
    <source>
        <dbReference type="ARBA" id="ARBA00023136"/>
    </source>
</evidence>
<dbReference type="AlphaFoldDB" id="A0A0C2MC73"/>
<dbReference type="Gene3D" id="1.20.1250.20">
    <property type="entry name" value="MFS general substrate transporter like domains"/>
    <property type="match status" value="1"/>
</dbReference>
<dbReference type="PRINTS" id="PR00171">
    <property type="entry name" value="SUGRTRNSPORT"/>
</dbReference>
<evidence type="ECO:0000259" key="7">
    <source>
        <dbReference type="PROSITE" id="PS50850"/>
    </source>
</evidence>
<keyword evidence="4 6" id="KW-1133">Transmembrane helix</keyword>
<dbReference type="PANTHER" id="PTHR23503:SF8">
    <property type="entry name" value="FACILITATED GLUCOSE TRANSPORTER PROTEIN 1"/>
    <property type="match status" value="1"/>
</dbReference>
<dbReference type="PROSITE" id="PS50850">
    <property type="entry name" value="MFS"/>
    <property type="match status" value="1"/>
</dbReference>
<dbReference type="EMBL" id="JWZT01003344">
    <property type="protein sequence ID" value="KII67013.1"/>
    <property type="molecule type" value="Genomic_DNA"/>
</dbReference>
<gene>
    <name evidence="9" type="ORF">RF11_07552</name>
    <name evidence="8" type="ORF">RF11_14462</name>
</gene>
<dbReference type="SUPFAM" id="SSF103473">
    <property type="entry name" value="MFS general substrate transporter"/>
    <property type="match status" value="1"/>
</dbReference>
<comment type="subcellular location">
    <subcellularLocation>
        <location evidence="1">Membrane</location>
        <topology evidence="1">Multi-pass membrane protein</topology>
    </subcellularLocation>
</comment>
<proteinExistence type="predicted"/>
<accession>A0A0C2MC73</accession>
<feature type="transmembrane region" description="Helical" evidence="6">
    <location>
        <begin position="130"/>
        <end position="149"/>
    </location>
</feature>
<dbReference type="OrthoDB" id="5972344at2759"/>
<evidence type="ECO:0000313" key="8">
    <source>
        <dbReference type="EMBL" id="KII64601.1"/>
    </source>
</evidence>
<name>A0A0C2MC73_THEKT</name>
<dbReference type="InterPro" id="IPR003663">
    <property type="entry name" value="Sugar/inositol_transpt"/>
</dbReference>
<keyword evidence="3 6" id="KW-0812">Transmembrane</keyword>
<feature type="transmembrane region" description="Helical" evidence="6">
    <location>
        <begin position="199"/>
        <end position="220"/>
    </location>
</feature>
<evidence type="ECO:0000313" key="10">
    <source>
        <dbReference type="Proteomes" id="UP000031668"/>
    </source>
</evidence>
<sequence length="240" mass="26580">MKESASKSSQVKQMSVLEFLKERRFTLATISLIVLHLGQQLSGINSVSTNYDQIMAFAPTILTSLNFQAPDKSGLAIASLGFVGSILFAPIVGNQRRKVLWILGFVLMAVSFIGFLINQKLTEVIGTYTFSGYISLFFLGMFVFVFQLGPGPVVWFISVEMFPPSATGPAQGVASFFNWFASTLVFLLFPILLTKLSQYVLIIFIVFQTIVVIYSGLVVVETLNRDPNDVLADYQNFRLG</sequence>
<keyword evidence="10" id="KW-1185">Reference proteome</keyword>
<evidence type="ECO:0000256" key="3">
    <source>
        <dbReference type="ARBA" id="ARBA00022692"/>
    </source>
</evidence>
<dbReference type="InterPro" id="IPR020846">
    <property type="entry name" value="MFS_dom"/>
</dbReference>
<evidence type="ECO:0000256" key="1">
    <source>
        <dbReference type="ARBA" id="ARBA00004141"/>
    </source>
</evidence>
<feature type="transmembrane region" description="Helical" evidence="6">
    <location>
        <begin position="169"/>
        <end position="192"/>
    </location>
</feature>
<organism evidence="8 10">
    <name type="scientific">Thelohanellus kitauei</name>
    <name type="common">Myxosporean</name>
    <dbReference type="NCBI Taxonomy" id="669202"/>
    <lineage>
        <taxon>Eukaryota</taxon>
        <taxon>Metazoa</taxon>
        <taxon>Cnidaria</taxon>
        <taxon>Myxozoa</taxon>
        <taxon>Myxosporea</taxon>
        <taxon>Bivalvulida</taxon>
        <taxon>Platysporina</taxon>
        <taxon>Myxobolidae</taxon>
        <taxon>Thelohanellus</taxon>
    </lineage>
</organism>
<dbReference type="GO" id="GO:0055056">
    <property type="term" value="F:D-glucose transmembrane transporter activity"/>
    <property type="evidence" value="ECO:0007669"/>
    <property type="project" value="TreeGrafter"/>
</dbReference>
<keyword evidence="5 6" id="KW-0472">Membrane</keyword>
<dbReference type="Proteomes" id="UP000031668">
    <property type="component" value="Unassembled WGS sequence"/>
</dbReference>
<dbReference type="InterPro" id="IPR045263">
    <property type="entry name" value="GLUT"/>
</dbReference>
<evidence type="ECO:0000313" key="9">
    <source>
        <dbReference type="EMBL" id="KII67013.1"/>
    </source>
</evidence>
<dbReference type="GO" id="GO:0046323">
    <property type="term" value="P:D-glucose import"/>
    <property type="evidence" value="ECO:0007669"/>
    <property type="project" value="TreeGrafter"/>
</dbReference>
<feature type="domain" description="Major facilitator superfamily (MFS) profile" evidence="7">
    <location>
        <begin position="1"/>
        <end position="223"/>
    </location>
</feature>
<evidence type="ECO:0000256" key="2">
    <source>
        <dbReference type="ARBA" id="ARBA00022448"/>
    </source>
</evidence>
<dbReference type="GO" id="GO:0016020">
    <property type="term" value="C:membrane"/>
    <property type="evidence" value="ECO:0007669"/>
    <property type="project" value="UniProtKB-SubCell"/>
</dbReference>
<dbReference type="InterPro" id="IPR036259">
    <property type="entry name" value="MFS_trans_sf"/>
</dbReference>